<name>A0A848CYN8_ANEAE</name>
<dbReference type="EMBL" id="JABAGO010000020">
    <property type="protein sequence ID" value="NME98947.1"/>
    <property type="molecule type" value="Genomic_DNA"/>
</dbReference>
<dbReference type="InterPro" id="IPR036409">
    <property type="entry name" value="Aldolase_II/adducin_N_sf"/>
</dbReference>
<evidence type="ECO:0000313" key="1">
    <source>
        <dbReference type="EMBL" id="NME98947.1"/>
    </source>
</evidence>
<dbReference type="SUPFAM" id="SSF53639">
    <property type="entry name" value="AraD/HMP-PK domain-like"/>
    <property type="match status" value="1"/>
</dbReference>
<dbReference type="RefSeq" id="WP_168975328.1">
    <property type="nucleotide sequence ID" value="NZ_JABAGO010000020.1"/>
</dbReference>
<accession>A0A848CYN8</accession>
<evidence type="ECO:0000313" key="2">
    <source>
        <dbReference type="Proteomes" id="UP000561326"/>
    </source>
</evidence>
<sequence>MKAEGNILEGEGVVNGAALAIHTQVHDARPDIEAAGKPVLIDKDSAKLTSEQMGNSEVGWFQFQPLWERIKKRTA</sequence>
<organism evidence="1 2">
    <name type="scientific">Aneurinibacillus aneurinilyticus</name>
    <name type="common">Bacillus aneurinolyticus</name>
    <dbReference type="NCBI Taxonomy" id="1391"/>
    <lineage>
        <taxon>Bacteria</taxon>
        <taxon>Bacillati</taxon>
        <taxon>Bacillota</taxon>
        <taxon>Bacilli</taxon>
        <taxon>Bacillales</taxon>
        <taxon>Paenibacillaceae</taxon>
        <taxon>Aneurinibacillus group</taxon>
        <taxon>Aneurinibacillus</taxon>
    </lineage>
</organism>
<dbReference type="AlphaFoldDB" id="A0A848CYN8"/>
<comment type="caution">
    <text evidence="1">The sequence shown here is derived from an EMBL/GenBank/DDBJ whole genome shotgun (WGS) entry which is preliminary data.</text>
</comment>
<proteinExistence type="predicted"/>
<gene>
    <name evidence="1" type="ORF">HF838_11830</name>
</gene>
<reference evidence="1 2" key="1">
    <citation type="submission" date="2020-04" db="EMBL/GenBank/DDBJ databases">
        <authorList>
            <person name="Hitch T.C.A."/>
            <person name="Wylensek D."/>
            <person name="Clavel T."/>
        </authorList>
    </citation>
    <scope>NUCLEOTIDE SEQUENCE [LARGE SCALE GENOMIC DNA]</scope>
    <source>
        <strain evidence="1 2">WB01_D5_05</strain>
    </source>
</reference>
<dbReference type="Proteomes" id="UP000561326">
    <property type="component" value="Unassembled WGS sequence"/>
</dbReference>
<protein>
    <submittedName>
        <fullName evidence="1">Uncharacterized protein</fullName>
    </submittedName>
</protein>